<dbReference type="SUPFAM" id="SSF47413">
    <property type="entry name" value="lambda repressor-like DNA-binding domains"/>
    <property type="match status" value="1"/>
</dbReference>
<dbReference type="GO" id="GO:0003677">
    <property type="term" value="F:DNA binding"/>
    <property type="evidence" value="ECO:0007669"/>
    <property type="project" value="UniProtKB-KW"/>
</dbReference>
<dbReference type="STRING" id="585501.HMPREF6123_0866"/>
<dbReference type="EMBL" id="ACKX01000083">
    <property type="protein sequence ID" value="EEJ51886.1"/>
    <property type="molecule type" value="Genomic_DNA"/>
</dbReference>
<name>C2KWJ7_9FIRM</name>
<keyword evidence="3" id="KW-1185">Reference proteome</keyword>
<reference evidence="2 3" key="1">
    <citation type="submission" date="2009-04" db="EMBL/GenBank/DDBJ databases">
        <authorList>
            <person name="Qin X."/>
            <person name="Bachman B."/>
            <person name="Battles P."/>
            <person name="Bell A."/>
            <person name="Bess C."/>
            <person name="Bickham C."/>
            <person name="Chaboub L."/>
            <person name="Chen D."/>
            <person name="Coyle M."/>
            <person name="Deiros D.R."/>
            <person name="Dinh H."/>
            <person name="Forbes L."/>
            <person name="Fowler G."/>
            <person name="Francisco L."/>
            <person name="Fu Q."/>
            <person name="Gubbala S."/>
            <person name="Hale W."/>
            <person name="Han Y."/>
            <person name="Hemphill L."/>
            <person name="Highlander S.K."/>
            <person name="Hirani K."/>
            <person name="Hogues M."/>
            <person name="Jackson L."/>
            <person name="Jakkamsetti A."/>
            <person name="Javaid M."/>
            <person name="Jiang H."/>
            <person name="Korchina V."/>
            <person name="Kovar C."/>
            <person name="Lara F."/>
            <person name="Lee S."/>
            <person name="Mata R."/>
            <person name="Mathew T."/>
            <person name="Moen C."/>
            <person name="Morales K."/>
            <person name="Munidasa M."/>
            <person name="Nazareth L."/>
            <person name="Ngo R."/>
            <person name="Nguyen L."/>
            <person name="Okwuonu G."/>
            <person name="Ongeri F."/>
            <person name="Patil S."/>
            <person name="Petrosino J."/>
            <person name="Pham C."/>
            <person name="Pham P."/>
            <person name="Pu L.-L."/>
            <person name="Puazo M."/>
            <person name="Raj R."/>
            <person name="Reid J."/>
            <person name="Rouhana J."/>
            <person name="Saada N."/>
            <person name="Shang Y."/>
            <person name="Simmons D."/>
            <person name="Thornton R."/>
            <person name="Warren J."/>
            <person name="Weissenberger G."/>
            <person name="Zhang J."/>
            <person name="Zhang L."/>
            <person name="Zhou C."/>
            <person name="Zhu D."/>
            <person name="Muzny D."/>
            <person name="Worley K."/>
            <person name="Gibbs R."/>
        </authorList>
    </citation>
    <scope>NUCLEOTIDE SEQUENCE [LARGE SCALE GENOMIC DNA]</scope>
    <source>
        <strain evidence="2 3">F0268</strain>
    </source>
</reference>
<evidence type="ECO:0000259" key="1">
    <source>
        <dbReference type="PROSITE" id="PS50943"/>
    </source>
</evidence>
<feature type="domain" description="HTH cro/C1-type" evidence="1">
    <location>
        <begin position="8"/>
        <end position="62"/>
    </location>
</feature>
<protein>
    <submittedName>
        <fullName evidence="2">DNA-binding helix-turn-helix protein</fullName>
    </submittedName>
</protein>
<keyword evidence="2" id="KW-0238">DNA-binding</keyword>
<dbReference type="Proteomes" id="UP000004121">
    <property type="component" value="Unassembled WGS sequence"/>
</dbReference>
<dbReference type="AlphaFoldDB" id="C2KWJ7"/>
<dbReference type="PROSITE" id="PS50943">
    <property type="entry name" value="HTH_CROC1"/>
    <property type="match status" value="1"/>
</dbReference>
<proteinExistence type="predicted"/>
<evidence type="ECO:0000313" key="3">
    <source>
        <dbReference type="Proteomes" id="UP000004121"/>
    </source>
</evidence>
<sequence length="69" mass="7722">MDNVKFSLAAARVNAGYTQAEVAKMLHKTPQTIVNWENGRSPIDTANFVFLCELYKVPQSFIFVPSKST</sequence>
<dbReference type="OrthoDB" id="9801008at2"/>
<accession>C2KWJ7</accession>
<dbReference type="RefSeq" id="WP_007156329.1">
    <property type="nucleotide sequence ID" value="NZ_GG668533.1"/>
</dbReference>
<dbReference type="InParanoid" id="C2KWJ7"/>
<organism evidence="2 3">
    <name type="scientific">Oribacterium sinus F0268</name>
    <dbReference type="NCBI Taxonomy" id="585501"/>
    <lineage>
        <taxon>Bacteria</taxon>
        <taxon>Bacillati</taxon>
        <taxon>Bacillota</taxon>
        <taxon>Clostridia</taxon>
        <taxon>Lachnospirales</taxon>
        <taxon>Lachnospiraceae</taxon>
        <taxon>Oribacterium</taxon>
    </lineage>
</organism>
<gene>
    <name evidence="2" type="ORF">HMPREF6123_0866</name>
</gene>
<dbReference type="Pfam" id="PF01381">
    <property type="entry name" value="HTH_3"/>
    <property type="match status" value="1"/>
</dbReference>
<dbReference type="InterPro" id="IPR001387">
    <property type="entry name" value="Cro/C1-type_HTH"/>
</dbReference>
<comment type="caution">
    <text evidence="2">The sequence shown here is derived from an EMBL/GenBank/DDBJ whole genome shotgun (WGS) entry which is preliminary data.</text>
</comment>
<dbReference type="Gene3D" id="1.10.260.40">
    <property type="entry name" value="lambda repressor-like DNA-binding domains"/>
    <property type="match status" value="1"/>
</dbReference>
<dbReference type="eggNOG" id="COG1396">
    <property type="taxonomic scope" value="Bacteria"/>
</dbReference>
<dbReference type="HOGENOM" id="CLU_066192_49_3_9"/>
<dbReference type="CDD" id="cd00093">
    <property type="entry name" value="HTH_XRE"/>
    <property type="match status" value="1"/>
</dbReference>
<dbReference type="InterPro" id="IPR010982">
    <property type="entry name" value="Lambda_DNA-bd_dom_sf"/>
</dbReference>
<evidence type="ECO:0000313" key="2">
    <source>
        <dbReference type="EMBL" id="EEJ51886.1"/>
    </source>
</evidence>
<dbReference type="SMART" id="SM00530">
    <property type="entry name" value="HTH_XRE"/>
    <property type="match status" value="1"/>
</dbReference>